<name>A0ACC3MJC5_9PEZI</name>
<protein>
    <submittedName>
        <fullName evidence="1">Uncharacterized protein</fullName>
    </submittedName>
</protein>
<reference evidence="1" key="1">
    <citation type="submission" date="2023-07" db="EMBL/GenBank/DDBJ databases">
        <title>Black Yeasts Isolated from many extreme environments.</title>
        <authorList>
            <person name="Coleine C."/>
            <person name="Stajich J.E."/>
            <person name="Selbmann L."/>
        </authorList>
    </citation>
    <scope>NUCLEOTIDE SEQUENCE</scope>
    <source>
        <strain evidence="1">CCFEE 5714</strain>
    </source>
</reference>
<evidence type="ECO:0000313" key="1">
    <source>
        <dbReference type="EMBL" id="KAK3697186.1"/>
    </source>
</evidence>
<evidence type="ECO:0000313" key="2">
    <source>
        <dbReference type="Proteomes" id="UP001281147"/>
    </source>
</evidence>
<dbReference type="EMBL" id="JAUTXU010000230">
    <property type="protein sequence ID" value="KAK3697186.1"/>
    <property type="molecule type" value="Genomic_DNA"/>
</dbReference>
<organism evidence="1 2">
    <name type="scientific">Vermiconidia calcicola</name>
    <dbReference type="NCBI Taxonomy" id="1690605"/>
    <lineage>
        <taxon>Eukaryota</taxon>
        <taxon>Fungi</taxon>
        <taxon>Dikarya</taxon>
        <taxon>Ascomycota</taxon>
        <taxon>Pezizomycotina</taxon>
        <taxon>Dothideomycetes</taxon>
        <taxon>Dothideomycetidae</taxon>
        <taxon>Mycosphaerellales</taxon>
        <taxon>Extremaceae</taxon>
        <taxon>Vermiconidia</taxon>
    </lineage>
</organism>
<accession>A0ACC3MJC5</accession>
<proteinExistence type="predicted"/>
<dbReference type="Proteomes" id="UP001281147">
    <property type="component" value="Unassembled WGS sequence"/>
</dbReference>
<comment type="caution">
    <text evidence="1">The sequence shown here is derived from an EMBL/GenBank/DDBJ whole genome shotgun (WGS) entry which is preliminary data.</text>
</comment>
<keyword evidence="2" id="KW-1185">Reference proteome</keyword>
<sequence>MEGLRSCSSITTTCWIAALICILAAYVYHRRATAWRVVPKGIPWVPTALLWNKWPSNSYTQVQAHLRDFRSGTDFVKEGYEKYSKENKPFLVPSFVTWQPEAVLPPSQIRWLVEQPDAVLSIDRCLVKDLEFLYTAPAAWSFTRPFHVEAINKLRLDSLVDDMAEEVRAGIDQHWGLDTEEWAEVNIEETMLHVLVRITTRVFVGPPLCHNEEFTSAVASFIEGLSARAIFISLAPELLRPLVAWYLTRDLKRWNGICAEHMIPLVEKEMLHRRPSDQKTMPPPKTLLEQLSRLAVRSTHAKDRDAFSLSSRLLALNFVAVHTSNHALINGLVDIVSPPASTEGVFADLRAEAERVSNQHQGKWSKAAIGQLFKIDSALRESLRISTFKARGVERIIVKKGGVVLPCGQYLPEGTKVGLPVLPIHQDPEIYDDANTYDAFRFYRNPKVAPAEAHGRTESPAGSGHVELINTSETFLAFGHGRHACPGRFVAAYELKLIIAYIAMHYDIEPLKLRPENAKFSDFSVGNMHTLLIRRRKVAA</sequence>
<gene>
    <name evidence="1" type="ORF">LTR37_017587</name>
</gene>